<comment type="caution">
    <text evidence="5">The sequence shown here is derived from an EMBL/GenBank/DDBJ whole genome shotgun (WGS) entry which is preliminary data.</text>
</comment>
<dbReference type="EMBL" id="JBJKBG010000010">
    <property type="protein sequence ID" value="KAL3719098.1"/>
    <property type="molecule type" value="Genomic_DNA"/>
</dbReference>
<dbReference type="InterPro" id="IPR032675">
    <property type="entry name" value="LRR_dom_sf"/>
</dbReference>
<proteinExistence type="predicted"/>
<accession>A0ABD3IY27</accession>
<dbReference type="InterPro" id="IPR036388">
    <property type="entry name" value="WH-like_DNA-bd_sf"/>
</dbReference>
<feature type="domain" description="Disease resistance R13L4/SHOC-2-like LRR" evidence="4">
    <location>
        <begin position="226"/>
        <end position="456"/>
    </location>
</feature>
<dbReference type="SUPFAM" id="SSF52047">
    <property type="entry name" value="RNI-like"/>
    <property type="match status" value="1"/>
</dbReference>
<dbReference type="InterPro" id="IPR055414">
    <property type="entry name" value="LRR_R13L4/SHOC2-like"/>
</dbReference>
<dbReference type="Pfam" id="PF23598">
    <property type="entry name" value="LRR_14"/>
    <property type="match status" value="1"/>
</dbReference>
<dbReference type="AlphaFoldDB" id="A0ABD3IY27"/>
<feature type="domain" description="Disease resistance protein winged helix" evidence="3">
    <location>
        <begin position="96"/>
        <end position="163"/>
    </location>
</feature>
<dbReference type="PANTHER" id="PTHR23155:SF1076">
    <property type="entry name" value="LEUCINE-RICH REPEAT (LRR) FAMILY PROTEIN-RELATED"/>
    <property type="match status" value="1"/>
</dbReference>
<keyword evidence="1" id="KW-0677">Repeat</keyword>
<organism evidence="5 6">
    <name type="scientific">Eucalyptus globulus</name>
    <name type="common">Tasmanian blue gum</name>
    <dbReference type="NCBI Taxonomy" id="34317"/>
    <lineage>
        <taxon>Eukaryota</taxon>
        <taxon>Viridiplantae</taxon>
        <taxon>Streptophyta</taxon>
        <taxon>Embryophyta</taxon>
        <taxon>Tracheophyta</taxon>
        <taxon>Spermatophyta</taxon>
        <taxon>Magnoliopsida</taxon>
        <taxon>eudicotyledons</taxon>
        <taxon>Gunneridae</taxon>
        <taxon>Pentapetalae</taxon>
        <taxon>rosids</taxon>
        <taxon>malvids</taxon>
        <taxon>Myrtales</taxon>
        <taxon>Myrtaceae</taxon>
        <taxon>Myrtoideae</taxon>
        <taxon>Eucalypteae</taxon>
        <taxon>Eucalyptus</taxon>
    </lineage>
</organism>
<evidence type="ECO:0000256" key="2">
    <source>
        <dbReference type="ARBA" id="ARBA00022821"/>
    </source>
</evidence>
<dbReference type="PANTHER" id="PTHR23155">
    <property type="entry name" value="DISEASE RESISTANCE PROTEIN RP"/>
    <property type="match status" value="1"/>
</dbReference>
<dbReference type="InterPro" id="IPR044974">
    <property type="entry name" value="Disease_R_plants"/>
</dbReference>
<evidence type="ECO:0000256" key="1">
    <source>
        <dbReference type="ARBA" id="ARBA00022737"/>
    </source>
</evidence>
<evidence type="ECO:0000313" key="6">
    <source>
        <dbReference type="Proteomes" id="UP001634007"/>
    </source>
</evidence>
<name>A0ABD3IY27_EUCGL</name>
<reference evidence="5 6" key="1">
    <citation type="submission" date="2024-11" db="EMBL/GenBank/DDBJ databases">
        <title>Chromosome-level genome assembly of Eucalyptus globulus Labill. provides insights into its genome evolution.</title>
        <authorList>
            <person name="Li X."/>
        </authorList>
    </citation>
    <scope>NUCLEOTIDE SEQUENCE [LARGE SCALE GENOMIC DNA]</scope>
    <source>
        <strain evidence="5">CL2024</strain>
        <tissue evidence="5">Fresh tender leaves</tissue>
    </source>
</reference>
<keyword evidence="6" id="KW-1185">Reference proteome</keyword>
<dbReference type="Pfam" id="PF23559">
    <property type="entry name" value="WHD_DRP"/>
    <property type="match status" value="1"/>
</dbReference>
<dbReference type="Gene3D" id="1.10.10.10">
    <property type="entry name" value="Winged helix-like DNA-binding domain superfamily/Winged helix DNA-binding domain"/>
    <property type="match status" value="1"/>
</dbReference>
<dbReference type="InterPro" id="IPR058922">
    <property type="entry name" value="WHD_DRP"/>
</dbReference>
<sequence>MSGDTKDETKVQSWEEIVQAIGNIMDTNLSEDKLVTLENLVQHYRKVKSPSQHRQNQRKVPPRIISGEWRERAEESKNLLTTKLQLRDPCLLSMAIFPENSIIKKRSLVYWWIGEDLVSQGGDKTAELVGEEVYSKLLHQGLIGPNDSDPSPLMNRCKMHPLIRYRLISEAEEAGLFYFESKDKTSHEDLKNLSSSRVRLIVGGEDKISTVINVNQEYLNLPHHWLSNVRKLKVLQLGRWQHSPRHHIEVDDQKFLDELGVHHKHLKFLSLRGISRITSLPNSIVQLVNLEILDLRACHNLEKLPEDIASLKKLRACLATCQTCYLIERMPKGNEKLSSLQVLKGFVIGTVRKNPCRISDLRKLTKLRRLSIYIGHGAARWEEQFESLKEVASLHSLTISWGVTSQERREINSFLPLQLEKLELIGIPVESIPKWLNPRELKHLKKLYIIGGKLKSWDHQEQNEQWSVEILRLKHLQNLSIGNKEDVLKKFPRLGYFEKIICADDDVLWYKSRAV</sequence>
<gene>
    <name evidence="5" type="ORF">ACJRO7_004101</name>
</gene>
<dbReference type="Gene3D" id="3.80.10.10">
    <property type="entry name" value="Ribonuclease Inhibitor"/>
    <property type="match status" value="1"/>
</dbReference>
<evidence type="ECO:0008006" key="7">
    <source>
        <dbReference type="Google" id="ProtNLM"/>
    </source>
</evidence>
<protein>
    <recommendedName>
        <fullName evidence="7">Disease resistance RPP13-like protein 4</fullName>
    </recommendedName>
</protein>
<evidence type="ECO:0000313" key="5">
    <source>
        <dbReference type="EMBL" id="KAL3719098.1"/>
    </source>
</evidence>
<evidence type="ECO:0000259" key="3">
    <source>
        <dbReference type="Pfam" id="PF23559"/>
    </source>
</evidence>
<keyword evidence="2" id="KW-0611">Plant defense</keyword>
<dbReference type="GO" id="GO:0006952">
    <property type="term" value="P:defense response"/>
    <property type="evidence" value="ECO:0007669"/>
    <property type="project" value="UniProtKB-KW"/>
</dbReference>
<evidence type="ECO:0000259" key="4">
    <source>
        <dbReference type="Pfam" id="PF23598"/>
    </source>
</evidence>
<dbReference type="Proteomes" id="UP001634007">
    <property type="component" value="Unassembled WGS sequence"/>
</dbReference>